<protein>
    <submittedName>
        <fullName evidence="4">Peptidase</fullName>
    </submittedName>
</protein>
<evidence type="ECO:0000256" key="1">
    <source>
        <dbReference type="SAM" id="MobiDB-lite"/>
    </source>
</evidence>
<evidence type="ECO:0000259" key="3">
    <source>
        <dbReference type="Pfam" id="PF00930"/>
    </source>
</evidence>
<keyword evidence="5" id="KW-1185">Reference proteome</keyword>
<accession>A0A918ELQ3</accession>
<comment type="caution">
    <text evidence="4">The sequence shown here is derived from an EMBL/GenBank/DDBJ whole genome shotgun (WGS) entry which is preliminary data.</text>
</comment>
<dbReference type="PANTHER" id="PTHR11731:SF193">
    <property type="entry name" value="DIPEPTIDYL PEPTIDASE 9"/>
    <property type="match status" value="1"/>
</dbReference>
<dbReference type="InterPro" id="IPR001375">
    <property type="entry name" value="Peptidase_S9_cat"/>
</dbReference>
<feature type="region of interest" description="Disordered" evidence="1">
    <location>
        <begin position="1"/>
        <end position="44"/>
    </location>
</feature>
<dbReference type="SUPFAM" id="SSF82171">
    <property type="entry name" value="DPP6 N-terminal domain-like"/>
    <property type="match status" value="1"/>
</dbReference>
<evidence type="ECO:0000259" key="2">
    <source>
        <dbReference type="Pfam" id="PF00326"/>
    </source>
</evidence>
<reference evidence="4" key="1">
    <citation type="journal article" date="2014" name="Int. J. Syst. Evol. Microbiol.">
        <title>Complete genome sequence of Corynebacterium casei LMG S-19264T (=DSM 44701T), isolated from a smear-ripened cheese.</title>
        <authorList>
            <consortium name="US DOE Joint Genome Institute (JGI-PGF)"/>
            <person name="Walter F."/>
            <person name="Albersmeier A."/>
            <person name="Kalinowski J."/>
            <person name="Ruckert C."/>
        </authorList>
    </citation>
    <scope>NUCLEOTIDE SEQUENCE</scope>
    <source>
        <strain evidence="4">JCM 4335</strain>
    </source>
</reference>
<dbReference type="GO" id="GO:0006508">
    <property type="term" value="P:proteolysis"/>
    <property type="evidence" value="ECO:0007669"/>
    <property type="project" value="InterPro"/>
</dbReference>
<feature type="region of interest" description="Disordered" evidence="1">
    <location>
        <begin position="107"/>
        <end position="129"/>
    </location>
</feature>
<proteinExistence type="predicted"/>
<dbReference type="InterPro" id="IPR002469">
    <property type="entry name" value="Peptidase_S9B_N"/>
</dbReference>
<dbReference type="SUPFAM" id="SSF53474">
    <property type="entry name" value="alpha/beta-Hydrolases"/>
    <property type="match status" value="1"/>
</dbReference>
<sequence>MPGRRRGGRVPRGRGLSPGGEARACHAPPMTPPAPPPAAPFPGPSPVAAGFPRLFARTRRFSLGVPGRFTVSPDGARVLFVRTGSGTDPVGRLWLFGDGAERLLADPAALGGPGDDGLPEEERVRRERARVTSSGITGYATDRAVRLAVFTLGGALWAVRTDGGAPWRVPTAGPAVDPRPSPDGSLVAYVTGGALRVVGTDGADDRPLAVPEAPDVVYGLAEHAAAESMGRHRGYWWSPDGDALLVARVDQAPVARWYLADPADPARPPRVLRYPVAGTANAGVTVHVVALDGRRTPVRTPAGADAERHPEGAWTDRRFEYVTAAGWDAHGPYVQVQTRDQRTAAVFAVDPATGAVRPLHTAHDEAWVALVPGTPLRTASGAVVVADVRDGVRAVRVGEAVSPPGLQVREVLGAVGERVHVTGGEDPTETHVWVYEPEGGAPGGPGAFRRVSREPGVHTAAVGGDTVVLEGLTFRGRSVTVLRGGEPAGRIAVLAESPGVRPRAVPLSLGEREVRAHLHLPSWYDPASRTRLPVLLSPYGGPGLQLAVRAYGWWSAVAQWFAEQGFAVLLADGRGTPGRGRDWEVAVRGDRLGPALEDQVDALHAAARRYPALDLGRVAIRGWSYGGYLAIGAVLRRPDVFHAAVAGAAPTDRRLYDTHWEERFLGHPDVEPENYTRSSLLGQAHRLARPLMLVHGLADDNVVAAHTLRLSAALLAAGRPHTVLPLPGATHLVTREEVAGGRLRLEAEFLKRALRG</sequence>
<dbReference type="Gene3D" id="2.140.10.30">
    <property type="entry name" value="Dipeptidylpeptidase IV, N-terminal domain"/>
    <property type="match status" value="1"/>
</dbReference>
<reference evidence="4" key="2">
    <citation type="submission" date="2020-09" db="EMBL/GenBank/DDBJ databases">
        <authorList>
            <person name="Sun Q."/>
            <person name="Ohkuma M."/>
        </authorList>
    </citation>
    <scope>NUCLEOTIDE SEQUENCE</scope>
    <source>
        <strain evidence="4">JCM 4335</strain>
    </source>
</reference>
<dbReference type="EMBL" id="BMSV01000012">
    <property type="protein sequence ID" value="GGQ26511.1"/>
    <property type="molecule type" value="Genomic_DNA"/>
</dbReference>
<organism evidence="4 5">
    <name type="scientific">Streptomyces roseolilacinus</name>
    <dbReference type="NCBI Taxonomy" id="66904"/>
    <lineage>
        <taxon>Bacteria</taxon>
        <taxon>Bacillati</taxon>
        <taxon>Actinomycetota</taxon>
        <taxon>Actinomycetes</taxon>
        <taxon>Kitasatosporales</taxon>
        <taxon>Streptomycetaceae</taxon>
        <taxon>Streptomyces</taxon>
    </lineage>
</organism>
<dbReference type="Gene3D" id="3.40.50.1820">
    <property type="entry name" value="alpha/beta hydrolase"/>
    <property type="match status" value="1"/>
</dbReference>
<evidence type="ECO:0000313" key="4">
    <source>
        <dbReference type="EMBL" id="GGQ26511.1"/>
    </source>
</evidence>
<dbReference type="Pfam" id="PF00930">
    <property type="entry name" value="DPPIV_N"/>
    <property type="match status" value="1"/>
</dbReference>
<dbReference type="Proteomes" id="UP000654123">
    <property type="component" value="Unassembled WGS sequence"/>
</dbReference>
<evidence type="ECO:0000313" key="5">
    <source>
        <dbReference type="Proteomes" id="UP000654123"/>
    </source>
</evidence>
<feature type="compositionally biased region" description="Pro residues" evidence="1">
    <location>
        <begin position="29"/>
        <end position="44"/>
    </location>
</feature>
<dbReference type="PANTHER" id="PTHR11731">
    <property type="entry name" value="PROTEASE FAMILY S9B,C DIPEPTIDYL-PEPTIDASE IV-RELATED"/>
    <property type="match status" value="1"/>
</dbReference>
<feature type="compositionally biased region" description="Basic residues" evidence="1">
    <location>
        <begin position="1"/>
        <end position="12"/>
    </location>
</feature>
<dbReference type="GO" id="GO:0008236">
    <property type="term" value="F:serine-type peptidase activity"/>
    <property type="evidence" value="ECO:0007669"/>
    <property type="project" value="InterPro"/>
</dbReference>
<dbReference type="Pfam" id="PF00326">
    <property type="entry name" value="Peptidase_S9"/>
    <property type="match status" value="1"/>
</dbReference>
<feature type="domain" description="Dipeptidylpeptidase IV N-terminal" evidence="3">
    <location>
        <begin position="169"/>
        <end position="391"/>
    </location>
</feature>
<dbReference type="AlphaFoldDB" id="A0A918ELQ3"/>
<name>A0A918ELQ3_9ACTN</name>
<dbReference type="InterPro" id="IPR050278">
    <property type="entry name" value="Serine_Prot_S9B/DPPIV"/>
</dbReference>
<dbReference type="GO" id="GO:0008239">
    <property type="term" value="F:dipeptidyl-peptidase activity"/>
    <property type="evidence" value="ECO:0007669"/>
    <property type="project" value="TreeGrafter"/>
</dbReference>
<dbReference type="InterPro" id="IPR029058">
    <property type="entry name" value="AB_hydrolase_fold"/>
</dbReference>
<gene>
    <name evidence="4" type="ORF">GCM10010249_51380</name>
</gene>
<feature type="domain" description="Peptidase S9 prolyl oligopeptidase catalytic" evidence="2">
    <location>
        <begin position="555"/>
        <end position="754"/>
    </location>
</feature>